<evidence type="ECO:0000313" key="1">
    <source>
        <dbReference type="EMBL" id="KIN02349.1"/>
    </source>
</evidence>
<dbReference type="AlphaFoldDB" id="A0A0C3CTL1"/>
<sequence length="727" mass="83493">MALQAGLTDFAEKYGPIPGRNFSGLTPASPAFPQPKTKELRLRSLARDAYQRQTLAGFTARDLVNLDVITSRKLKEANLQNGILPIMARDRWETRPPSPSWKRNYLYPMKDGTGFWTVDNPEVWAVLEPCLKLASRHLMAMNCLPWFDALINGDRRPIPQYRAQLGESVEGLFSYHVPPVNTPEATRVIRDEIFESLRVKWDLRWYFLSPYEMPDGSAQDIRHRAVGVTCTNIEEVVGGYGRSDWVIGIFIEYERLESLMRDDLSSSDRLLVEWELSDTIVHEIMHAIQKSLFTNPFNVREPYFEQNAISEVGFDFQFYVFGGKAMQIFHRMGYVTPGYFYSTSYPTIRGINWCSVGTIPLTNPGPIDREVKFPIPVTFYQDLQQEEFWAVGVRMFGFPLLHYRSVREGSRMNYQYHYNFISKKYEYSIISRDVRISGIQPLHAPSDTFRSKVQVLETMINMTPYQRAARNFGQDIVKSSREEEAFWINHAAQDAAVRRLFTEAARPGSTEEERAELVVNMTRSIQVAAYHHQFMVISTVSTEQGGGALDTERRDRLLAWNKGSRQFIFELISCCDPNADDDNIRKLEDVLVGLELCRMKLYSPLHGPHDSSDYDEFGEIIFAKQTPLLCRPICNKILGDDSSSMFARCCAGIMVCALDANVEEGWQDRRNQLDKYITMLNRFKSPNLQDWIPPLTEWEVYAIEGRNKLNQKYQSAAGQPFPPANAS</sequence>
<reference evidence="2" key="2">
    <citation type="submission" date="2015-01" db="EMBL/GenBank/DDBJ databases">
        <title>Evolutionary Origins and Diversification of the Mycorrhizal Mutualists.</title>
        <authorList>
            <consortium name="DOE Joint Genome Institute"/>
            <consortium name="Mycorrhizal Genomics Consortium"/>
            <person name="Kohler A."/>
            <person name="Kuo A."/>
            <person name="Nagy L.G."/>
            <person name="Floudas D."/>
            <person name="Copeland A."/>
            <person name="Barry K.W."/>
            <person name="Cichocki N."/>
            <person name="Veneault-Fourrey C."/>
            <person name="LaButti K."/>
            <person name="Lindquist E.A."/>
            <person name="Lipzen A."/>
            <person name="Lundell T."/>
            <person name="Morin E."/>
            <person name="Murat C."/>
            <person name="Riley R."/>
            <person name="Ohm R."/>
            <person name="Sun H."/>
            <person name="Tunlid A."/>
            <person name="Henrissat B."/>
            <person name="Grigoriev I.V."/>
            <person name="Hibbett D.S."/>
            <person name="Martin F."/>
        </authorList>
    </citation>
    <scope>NUCLEOTIDE SEQUENCE [LARGE SCALE GENOMIC DNA]</scope>
    <source>
        <strain evidence="2">Zn</strain>
    </source>
</reference>
<name>A0A0C3CTL1_OIDMZ</name>
<dbReference type="InParanoid" id="A0A0C3CTL1"/>
<dbReference type="HOGENOM" id="CLU_020928_0_0_1"/>
<protein>
    <submittedName>
        <fullName evidence="1">Uncharacterized protein</fullName>
    </submittedName>
</protein>
<accession>A0A0C3CTL1</accession>
<evidence type="ECO:0000313" key="2">
    <source>
        <dbReference type="Proteomes" id="UP000054321"/>
    </source>
</evidence>
<organism evidence="1 2">
    <name type="scientific">Oidiodendron maius (strain Zn)</name>
    <dbReference type="NCBI Taxonomy" id="913774"/>
    <lineage>
        <taxon>Eukaryota</taxon>
        <taxon>Fungi</taxon>
        <taxon>Dikarya</taxon>
        <taxon>Ascomycota</taxon>
        <taxon>Pezizomycotina</taxon>
        <taxon>Leotiomycetes</taxon>
        <taxon>Leotiomycetes incertae sedis</taxon>
        <taxon>Myxotrichaceae</taxon>
        <taxon>Oidiodendron</taxon>
    </lineage>
</organism>
<dbReference type="Proteomes" id="UP000054321">
    <property type="component" value="Unassembled WGS sequence"/>
</dbReference>
<gene>
    <name evidence="1" type="ORF">OIDMADRAFT_144906</name>
</gene>
<keyword evidence="2" id="KW-1185">Reference proteome</keyword>
<dbReference type="STRING" id="913774.A0A0C3CTL1"/>
<dbReference type="EMBL" id="KN832875">
    <property type="protein sequence ID" value="KIN02349.1"/>
    <property type="molecule type" value="Genomic_DNA"/>
</dbReference>
<proteinExistence type="predicted"/>
<reference evidence="1 2" key="1">
    <citation type="submission" date="2014-04" db="EMBL/GenBank/DDBJ databases">
        <authorList>
            <consortium name="DOE Joint Genome Institute"/>
            <person name="Kuo A."/>
            <person name="Martino E."/>
            <person name="Perotto S."/>
            <person name="Kohler A."/>
            <person name="Nagy L.G."/>
            <person name="Floudas D."/>
            <person name="Copeland A."/>
            <person name="Barry K.W."/>
            <person name="Cichocki N."/>
            <person name="Veneault-Fourrey C."/>
            <person name="LaButti K."/>
            <person name="Lindquist E.A."/>
            <person name="Lipzen A."/>
            <person name="Lundell T."/>
            <person name="Morin E."/>
            <person name="Murat C."/>
            <person name="Sun H."/>
            <person name="Tunlid A."/>
            <person name="Henrissat B."/>
            <person name="Grigoriev I.V."/>
            <person name="Hibbett D.S."/>
            <person name="Martin F."/>
            <person name="Nordberg H.P."/>
            <person name="Cantor M.N."/>
            <person name="Hua S.X."/>
        </authorList>
    </citation>
    <scope>NUCLEOTIDE SEQUENCE [LARGE SCALE GENOMIC DNA]</scope>
    <source>
        <strain evidence="1 2">Zn</strain>
    </source>
</reference>
<dbReference type="OrthoDB" id="10254945at2759"/>